<evidence type="ECO:0008006" key="4">
    <source>
        <dbReference type="Google" id="ProtNLM"/>
    </source>
</evidence>
<keyword evidence="3" id="KW-1185">Reference proteome</keyword>
<dbReference type="Proteomes" id="UP001143372">
    <property type="component" value="Unassembled WGS sequence"/>
</dbReference>
<evidence type="ECO:0000256" key="1">
    <source>
        <dbReference type="SAM" id="SignalP"/>
    </source>
</evidence>
<sequence length="82" mass="8657">MTRSLLFAAAVLAVGIGAARADDSKDCDAGIAMIKTEMAAQHPPAIVDALKTALRVAQREKGEKEYDECLDAVADAKKALKK</sequence>
<protein>
    <recommendedName>
        <fullName evidence="4">Histidine kinase</fullName>
    </recommendedName>
</protein>
<comment type="caution">
    <text evidence="2">The sequence shown here is derived from an EMBL/GenBank/DDBJ whole genome shotgun (WGS) entry which is preliminary data.</text>
</comment>
<gene>
    <name evidence="2" type="ORF">GCM10008179_27710</name>
</gene>
<dbReference type="EMBL" id="BSFI01000020">
    <property type="protein sequence ID" value="GLK69133.1"/>
    <property type="molecule type" value="Genomic_DNA"/>
</dbReference>
<dbReference type="RefSeq" id="WP_271169365.1">
    <property type="nucleotide sequence ID" value="NZ_BSFI01000020.1"/>
</dbReference>
<accession>A0A9W6MWL6</accession>
<proteinExistence type="predicted"/>
<name>A0A9W6MWL6_9HYPH</name>
<feature type="chain" id="PRO_5040987831" description="Histidine kinase" evidence="1">
    <location>
        <begin position="22"/>
        <end position="82"/>
    </location>
</feature>
<organism evidence="2 3">
    <name type="scientific">Hansschlegelia plantiphila</name>
    <dbReference type="NCBI Taxonomy" id="374655"/>
    <lineage>
        <taxon>Bacteria</taxon>
        <taxon>Pseudomonadati</taxon>
        <taxon>Pseudomonadota</taxon>
        <taxon>Alphaproteobacteria</taxon>
        <taxon>Hyphomicrobiales</taxon>
        <taxon>Methylopilaceae</taxon>
        <taxon>Hansschlegelia</taxon>
    </lineage>
</organism>
<dbReference type="AlphaFoldDB" id="A0A9W6MWL6"/>
<keyword evidence="1" id="KW-0732">Signal</keyword>
<reference evidence="2" key="1">
    <citation type="journal article" date="2014" name="Int. J. Syst. Evol. Microbiol.">
        <title>Complete genome sequence of Corynebacterium casei LMG S-19264T (=DSM 44701T), isolated from a smear-ripened cheese.</title>
        <authorList>
            <consortium name="US DOE Joint Genome Institute (JGI-PGF)"/>
            <person name="Walter F."/>
            <person name="Albersmeier A."/>
            <person name="Kalinowski J."/>
            <person name="Ruckert C."/>
        </authorList>
    </citation>
    <scope>NUCLEOTIDE SEQUENCE</scope>
    <source>
        <strain evidence="2">VKM B-2347</strain>
    </source>
</reference>
<feature type="signal peptide" evidence="1">
    <location>
        <begin position="1"/>
        <end position="21"/>
    </location>
</feature>
<evidence type="ECO:0000313" key="3">
    <source>
        <dbReference type="Proteomes" id="UP001143372"/>
    </source>
</evidence>
<reference evidence="2" key="2">
    <citation type="submission" date="2023-01" db="EMBL/GenBank/DDBJ databases">
        <authorList>
            <person name="Sun Q."/>
            <person name="Evtushenko L."/>
        </authorList>
    </citation>
    <scope>NUCLEOTIDE SEQUENCE</scope>
    <source>
        <strain evidence="2">VKM B-2347</strain>
    </source>
</reference>
<evidence type="ECO:0000313" key="2">
    <source>
        <dbReference type="EMBL" id="GLK69133.1"/>
    </source>
</evidence>